<dbReference type="Gene3D" id="3.30.70.260">
    <property type="match status" value="1"/>
</dbReference>
<comment type="catalytic activity">
    <reaction evidence="7 8">
        <text>2 pyruvate + H(+) = (2S)-2-acetolactate + CO2</text>
        <dbReference type="Rhea" id="RHEA:25249"/>
        <dbReference type="ChEBI" id="CHEBI:15361"/>
        <dbReference type="ChEBI" id="CHEBI:15378"/>
        <dbReference type="ChEBI" id="CHEBI:16526"/>
        <dbReference type="ChEBI" id="CHEBI:58476"/>
        <dbReference type="EC" id="2.2.1.6"/>
    </reaction>
</comment>
<evidence type="ECO:0000313" key="10">
    <source>
        <dbReference type="EMBL" id="TCT37168.1"/>
    </source>
</evidence>
<dbReference type="InterPro" id="IPR004789">
    <property type="entry name" value="Acetalactate_synth_ssu"/>
</dbReference>
<dbReference type="PANTHER" id="PTHR30239">
    <property type="entry name" value="ACETOLACTATE SYNTHASE SMALL SUBUNIT"/>
    <property type="match status" value="1"/>
</dbReference>
<dbReference type="UniPathway" id="UPA00049">
    <property type="reaction ID" value="UER00059"/>
</dbReference>
<gene>
    <name evidence="10" type="ORF">EDC90_102060</name>
</gene>
<name>A0A4R3NQP7_9HYPH</name>
<proteinExistence type="inferred from homology"/>
<comment type="function">
    <text evidence="8">Catalyzes the conversion of 2 pyruvate molecules into acetolactate in the first common step of the biosynthetic pathway of the branched-amino acids such as leucine, isoleucine, and valine.</text>
</comment>
<comment type="pathway">
    <text evidence="2 8">Amino-acid biosynthesis; L-valine biosynthesis; L-valine from pyruvate: step 1/4.</text>
</comment>
<dbReference type="EC" id="2.2.1.6" evidence="8"/>
<organism evidence="10 11">
    <name type="scientific">Martelella mediterranea</name>
    <dbReference type="NCBI Taxonomy" id="293089"/>
    <lineage>
        <taxon>Bacteria</taxon>
        <taxon>Pseudomonadati</taxon>
        <taxon>Pseudomonadota</taxon>
        <taxon>Alphaproteobacteria</taxon>
        <taxon>Hyphomicrobiales</taxon>
        <taxon>Aurantimonadaceae</taxon>
        <taxon>Martelella</taxon>
    </lineage>
</organism>
<evidence type="ECO:0000256" key="8">
    <source>
        <dbReference type="RuleBase" id="RU368092"/>
    </source>
</evidence>
<sequence length="190" mass="20622">MNAKLQPTGSVYFSPTRISPAERHTLSVLVANEPGVLARVIGLFSGRGYNIESLTVSETEHEAHLSRITIVTKGTPEVLDQIKAQLDRQVPVHRVVDLSVQARELGQPAPVEREVALVKVAGGGEERAEALRLADAFDAKVVDATVEHFMFEITGKVSKVDQFINVMRPLGLIEICRTGPASMNRGAQGM</sequence>
<dbReference type="GO" id="GO:0003984">
    <property type="term" value="F:acetolactate synthase activity"/>
    <property type="evidence" value="ECO:0007669"/>
    <property type="project" value="UniProtKB-UniRule"/>
</dbReference>
<evidence type="ECO:0000313" key="11">
    <source>
        <dbReference type="Proteomes" id="UP000295097"/>
    </source>
</evidence>
<dbReference type="InterPro" id="IPR054480">
    <property type="entry name" value="AHAS_small-like_ACT"/>
</dbReference>
<dbReference type="Gene3D" id="3.30.70.1150">
    <property type="entry name" value="ACT-like. Chain A, domain 2"/>
    <property type="match status" value="1"/>
</dbReference>
<dbReference type="UniPathway" id="UPA00047">
    <property type="reaction ID" value="UER00055"/>
</dbReference>
<dbReference type="InterPro" id="IPR019455">
    <property type="entry name" value="Acetolactate_synth_ssu_C"/>
</dbReference>
<reference evidence="10 11" key="1">
    <citation type="submission" date="2019-03" db="EMBL/GenBank/DDBJ databases">
        <title>Freshwater and sediment microbial communities from various areas in North America, analyzing microbe dynamics in response to fracking.</title>
        <authorList>
            <person name="Lamendella R."/>
        </authorList>
    </citation>
    <scope>NUCLEOTIDE SEQUENCE [LARGE SCALE GENOMIC DNA]</scope>
    <source>
        <strain evidence="10 11">175.2</strain>
    </source>
</reference>
<dbReference type="NCBIfam" id="NF008864">
    <property type="entry name" value="PRK11895.1"/>
    <property type="match status" value="1"/>
</dbReference>
<dbReference type="Proteomes" id="UP000295097">
    <property type="component" value="Unassembled WGS sequence"/>
</dbReference>
<dbReference type="InterPro" id="IPR039557">
    <property type="entry name" value="AHAS_ACT"/>
</dbReference>
<evidence type="ECO:0000256" key="4">
    <source>
        <dbReference type="ARBA" id="ARBA00011744"/>
    </source>
</evidence>
<dbReference type="Pfam" id="PF22629">
    <property type="entry name" value="ACT_AHAS_ss"/>
    <property type="match status" value="1"/>
</dbReference>
<dbReference type="Pfam" id="PF10369">
    <property type="entry name" value="ALS_ss_C"/>
    <property type="match status" value="1"/>
</dbReference>
<dbReference type="OrthoDB" id="9787365at2"/>
<dbReference type="GO" id="GO:0005829">
    <property type="term" value="C:cytosol"/>
    <property type="evidence" value="ECO:0007669"/>
    <property type="project" value="TreeGrafter"/>
</dbReference>
<evidence type="ECO:0000256" key="2">
    <source>
        <dbReference type="ARBA" id="ARBA00005025"/>
    </source>
</evidence>
<dbReference type="SUPFAM" id="SSF55021">
    <property type="entry name" value="ACT-like"/>
    <property type="match status" value="2"/>
</dbReference>
<comment type="pathway">
    <text evidence="1 8">Amino-acid biosynthesis; L-isoleucine biosynthesis; L-isoleucine from 2-oxobutanoate: step 1/4.</text>
</comment>
<evidence type="ECO:0000256" key="6">
    <source>
        <dbReference type="ARBA" id="ARBA00023304"/>
    </source>
</evidence>
<dbReference type="NCBIfam" id="TIGR00119">
    <property type="entry name" value="acolac_sm"/>
    <property type="match status" value="1"/>
</dbReference>
<keyword evidence="6 8" id="KW-0100">Branched-chain amino acid biosynthesis</keyword>
<dbReference type="EMBL" id="SMAR01000020">
    <property type="protein sequence ID" value="TCT37168.1"/>
    <property type="molecule type" value="Genomic_DNA"/>
</dbReference>
<dbReference type="RefSeq" id="WP_132312372.1">
    <property type="nucleotide sequence ID" value="NZ_SMAR01000020.1"/>
</dbReference>
<evidence type="ECO:0000256" key="3">
    <source>
        <dbReference type="ARBA" id="ARBA00006341"/>
    </source>
</evidence>
<dbReference type="PROSITE" id="PS51671">
    <property type="entry name" value="ACT"/>
    <property type="match status" value="1"/>
</dbReference>
<evidence type="ECO:0000259" key="9">
    <source>
        <dbReference type="PROSITE" id="PS51671"/>
    </source>
</evidence>
<dbReference type="PANTHER" id="PTHR30239:SF0">
    <property type="entry name" value="ACETOLACTATE SYNTHASE SMALL SUBUNIT 1, CHLOROPLASTIC"/>
    <property type="match status" value="1"/>
</dbReference>
<accession>A0A4R3NQP7</accession>
<dbReference type="GO" id="GO:0009097">
    <property type="term" value="P:isoleucine biosynthetic process"/>
    <property type="evidence" value="ECO:0007669"/>
    <property type="project" value="UniProtKB-UniRule"/>
</dbReference>
<dbReference type="InterPro" id="IPR002912">
    <property type="entry name" value="ACT_dom"/>
</dbReference>
<comment type="subunit">
    <text evidence="4 8">Dimer of large and small chains.</text>
</comment>
<evidence type="ECO:0000256" key="7">
    <source>
        <dbReference type="ARBA" id="ARBA00048670"/>
    </source>
</evidence>
<protein>
    <recommendedName>
        <fullName evidence="8">Acetolactate synthase small subunit</fullName>
        <shortName evidence="8">AHAS</shortName>
        <shortName evidence="8">ALS</shortName>
        <ecNumber evidence="8">2.2.1.6</ecNumber>
    </recommendedName>
    <alternativeName>
        <fullName evidence="8">Acetohydroxy-acid synthase small subunit</fullName>
    </alternativeName>
</protein>
<dbReference type="GO" id="GO:0009099">
    <property type="term" value="P:L-valine biosynthetic process"/>
    <property type="evidence" value="ECO:0007669"/>
    <property type="project" value="UniProtKB-UniRule"/>
</dbReference>
<dbReference type="FunFam" id="3.30.70.260:FF:000001">
    <property type="entry name" value="Acetolactate synthase, small subunit"/>
    <property type="match status" value="1"/>
</dbReference>
<keyword evidence="5 8" id="KW-0028">Amino-acid biosynthesis</keyword>
<dbReference type="CDD" id="cd04878">
    <property type="entry name" value="ACT_AHAS"/>
    <property type="match status" value="1"/>
</dbReference>
<evidence type="ECO:0000256" key="1">
    <source>
        <dbReference type="ARBA" id="ARBA00004974"/>
    </source>
</evidence>
<comment type="similarity">
    <text evidence="3 8">Belongs to the acetolactate synthase small subunit family.</text>
</comment>
<evidence type="ECO:0000256" key="5">
    <source>
        <dbReference type="ARBA" id="ARBA00022605"/>
    </source>
</evidence>
<comment type="caution">
    <text evidence="10">The sequence shown here is derived from an EMBL/GenBank/DDBJ whole genome shotgun (WGS) entry which is preliminary data.</text>
</comment>
<dbReference type="AlphaFoldDB" id="A0A4R3NQP7"/>
<dbReference type="InterPro" id="IPR045865">
    <property type="entry name" value="ACT-like_dom_sf"/>
</dbReference>
<keyword evidence="8" id="KW-0808">Transferase</keyword>
<keyword evidence="11" id="KW-1185">Reference proteome</keyword>
<feature type="domain" description="ACT" evidence="9">
    <location>
        <begin position="25"/>
        <end position="100"/>
    </location>
</feature>
<dbReference type="InterPro" id="IPR027271">
    <property type="entry name" value="Acetolactate_synth/TF_NikR_C"/>
</dbReference>
<dbReference type="GO" id="GO:1990610">
    <property type="term" value="F:acetolactate synthase regulator activity"/>
    <property type="evidence" value="ECO:0007669"/>
    <property type="project" value="UniProtKB-UniRule"/>
</dbReference>